<evidence type="ECO:0000256" key="4">
    <source>
        <dbReference type="ARBA" id="ARBA00022692"/>
    </source>
</evidence>
<evidence type="ECO:0000256" key="3">
    <source>
        <dbReference type="ARBA" id="ARBA00022448"/>
    </source>
</evidence>
<dbReference type="EMBL" id="KI394332">
    <property type="protein sequence ID" value="ERN03710.1"/>
    <property type="molecule type" value="Genomic_DNA"/>
</dbReference>
<dbReference type="OMA" id="IDYQICK"/>
<evidence type="ECO:0000256" key="8">
    <source>
        <dbReference type="SAM" id="Phobius"/>
    </source>
</evidence>
<evidence type="ECO:0000313" key="10">
    <source>
        <dbReference type="Proteomes" id="UP000017836"/>
    </source>
</evidence>
<sequence>MNKYPSTSEKTEENENTIDYQICKRKLDRERYNLGKHLAEHCRTEYPKIVNYCLWLLAEVAVIAADIPEVIGTAAALQILFHIPIWAGVLITGLNTFLLLGLQRYGVRKLELLLATMVFLMAASYIAELAYAKPKVSQVFTGMFIPKLSGNGATGAAIALIGALLSP</sequence>
<keyword evidence="6" id="KW-0406">Ion transport</keyword>
<dbReference type="eggNOG" id="KOG1291">
    <property type="taxonomic scope" value="Eukaryota"/>
</dbReference>
<dbReference type="Gramene" id="ERN03710">
    <property type="protein sequence ID" value="ERN03710"/>
    <property type="gene ID" value="AMTR_s00203p00032500"/>
</dbReference>
<comment type="subcellular location">
    <subcellularLocation>
        <location evidence="1">Membrane</location>
        <topology evidence="1">Multi-pass membrane protein</topology>
    </subcellularLocation>
</comment>
<dbReference type="AlphaFoldDB" id="W1P9R1"/>
<feature type="transmembrane region" description="Helical" evidence="8">
    <location>
        <begin position="112"/>
        <end position="132"/>
    </location>
</feature>
<keyword evidence="3" id="KW-0813">Transport</keyword>
<dbReference type="GO" id="GO:0046873">
    <property type="term" value="F:metal ion transmembrane transporter activity"/>
    <property type="evidence" value="ECO:0007669"/>
    <property type="project" value="InterPro"/>
</dbReference>
<name>W1P9R1_AMBTC</name>
<proteinExistence type="inferred from homology"/>
<dbReference type="PANTHER" id="PTHR11706:SF77">
    <property type="entry name" value="METAL TRANSPORTER NRAMP5"/>
    <property type="match status" value="1"/>
</dbReference>
<accession>W1P9R1</accession>
<evidence type="ECO:0000256" key="6">
    <source>
        <dbReference type="ARBA" id="ARBA00023065"/>
    </source>
</evidence>
<evidence type="ECO:0000256" key="1">
    <source>
        <dbReference type="ARBA" id="ARBA00004141"/>
    </source>
</evidence>
<comment type="similarity">
    <text evidence="2">Belongs to the NRAMP (TC 2.A.55) family.</text>
</comment>
<feature type="transmembrane region" description="Helical" evidence="8">
    <location>
        <begin position="79"/>
        <end position="100"/>
    </location>
</feature>
<dbReference type="HOGENOM" id="CLU_1596746_0_0_1"/>
<keyword evidence="5 8" id="KW-1133">Transmembrane helix</keyword>
<reference evidence="10" key="1">
    <citation type="journal article" date="2013" name="Science">
        <title>The Amborella genome and the evolution of flowering plants.</title>
        <authorList>
            <consortium name="Amborella Genome Project"/>
        </authorList>
    </citation>
    <scope>NUCLEOTIDE SEQUENCE [LARGE SCALE GENOMIC DNA]</scope>
</reference>
<dbReference type="GO" id="GO:0016020">
    <property type="term" value="C:membrane"/>
    <property type="evidence" value="ECO:0007669"/>
    <property type="project" value="UniProtKB-SubCell"/>
</dbReference>
<dbReference type="PRINTS" id="PR00447">
    <property type="entry name" value="NATRESASSCMP"/>
</dbReference>
<dbReference type="Proteomes" id="UP000017836">
    <property type="component" value="Unassembled WGS sequence"/>
</dbReference>
<dbReference type="NCBIfam" id="NF037982">
    <property type="entry name" value="Nramp_1"/>
    <property type="match status" value="1"/>
</dbReference>
<evidence type="ECO:0000256" key="5">
    <source>
        <dbReference type="ARBA" id="ARBA00022989"/>
    </source>
</evidence>
<keyword evidence="7 8" id="KW-0472">Membrane</keyword>
<feature type="transmembrane region" description="Helical" evidence="8">
    <location>
        <begin position="144"/>
        <end position="165"/>
    </location>
</feature>
<evidence type="ECO:0000313" key="9">
    <source>
        <dbReference type="EMBL" id="ERN03710.1"/>
    </source>
</evidence>
<evidence type="ECO:0000256" key="7">
    <source>
        <dbReference type="ARBA" id="ARBA00023136"/>
    </source>
</evidence>
<protein>
    <submittedName>
        <fullName evidence="9">Uncharacterized protein</fullName>
    </submittedName>
</protein>
<organism evidence="9 10">
    <name type="scientific">Amborella trichopoda</name>
    <dbReference type="NCBI Taxonomy" id="13333"/>
    <lineage>
        <taxon>Eukaryota</taxon>
        <taxon>Viridiplantae</taxon>
        <taxon>Streptophyta</taxon>
        <taxon>Embryophyta</taxon>
        <taxon>Tracheophyta</taxon>
        <taxon>Spermatophyta</taxon>
        <taxon>Magnoliopsida</taxon>
        <taxon>Amborellales</taxon>
        <taxon>Amborellaceae</taxon>
        <taxon>Amborella</taxon>
    </lineage>
</organism>
<dbReference type="InterPro" id="IPR001046">
    <property type="entry name" value="NRAMP_fam"/>
</dbReference>
<keyword evidence="4 8" id="KW-0812">Transmembrane</keyword>
<evidence type="ECO:0000256" key="2">
    <source>
        <dbReference type="ARBA" id="ARBA00009965"/>
    </source>
</evidence>
<gene>
    <name evidence="9" type="ORF">AMTR_s00203p00032500</name>
</gene>
<dbReference type="PANTHER" id="PTHR11706">
    <property type="entry name" value="SOLUTE CARRIER PROTEIN FAMILY 11 MEMBER"/>
    <property type="match status" value="1"/>
</dbReference>
<feature type="transmembrane region" description="Helical" evidence="8">
    <location>
        <begin position="49"/>
        <end position="67"/>
    </location>
</feature>
<keyword evidence="10" id="KW-1185">Reference proteome</keyword>
<dbReference type="STRING" id="13333.W1P9R1"/>
<dbReference type="Pfam" id="PF01566">
    <property type="entry name" value="Nramp"/>
    <property type="match status" value="1"/>
</dbReference>